<reference evidence="1" key="1">
    <citation type="journal article" date="2014" name="Int. J. Syst. Evol. Microbiol.">
        <title>Complete genome sequence of Corynebacterium casei LMG S-19264T (=DSM 44701T), isolated from a smear-ripened cheese.</title>
        <authorList>
            <consortium name="US DOE Joint Genome Institute (JGI-PGF)"/>
            <person name="Walter F."/>
            <person name="Albersmeier A."/>
            <person name="Kalinowski J."/>
            <person name="Ruckert C."/>
        </authorList>
    </citation>
    <scope>NUCLEOTIDE SEQUENCE</scope>
    <source>
        <strain evidence="1">JCM 4234</strain>
    </source>
</reference>
<comment type="caution">
    <text evidence="1">The sequence shown here is derived from an EMBL/GenBank/DDBJ whole genome shotgun (WGS) entry which is preliminary data.</text>
</comment>
<organism evidence="1 2">
    <name type="scientific">Streptomyces griseoviridis</name>
    <dbReference type="NCBI Taxonomy" id="45398"/>
    <lineage>
        <taxon>Bacteria</taxon>
        <taxon>Bacillati</taxon>
        <taxon>Actinomycetota</taxon>
        <taxon>Actinomycetes</taxon>
        <taxon>Kitasatosporales</taxon>
        <taxon>Streptomycetaceae</taxon>
        <taxon>Streptomyces</taxon>
    </lineage>
</organism>
<dbReference type="Proteomes" id="UP000653493">
    <property type="component" value="Unassembled WGS sequence"/>
</dbReference>
<protein>
    <submittedName>
        <fullName evidence="1">Uncharacterized protein</fullName>
    </submittedName>
</protein>
<gene>
    <name evidence="1" type="ORF">GCM10010238_17070</name>
</gene>
<name>A0A918LBG2_STRGD</name>
<dbReference type="AlphaFoldDB" id="A0A918LBG2"/>
<sequence>MAGRSTAVVTCAAGRAGSNLGILPLDGPLPLAMGNPFNLMDGRLVVVEDWHAEPWLDDAETIALYRRLGTPSPSPPSSARTRGR</sequence>
<evidence type="ECO:0000313" key="2">
    <source>
        <dbReference type="Proteomes" id="UP000653493"/>
    </source>
</evidence>
<accession>A0A918LBG2</accession>
<dbReference type="EMBL" id="BMSL01000003">
    <property type="protein sequence ID" value="GGS28918.1"/>
    <property type="molecule type" value="Genomic_DNA"/>
</dbReference>
<keyword evidence="2" id="KW-1185">Reference proteome</keyword>
<reference evidence="1" key="2">
    <citation type="submission" date="2020-09" db="EMBL/GenBank/DDBJ databases">
        <authorList>
            <person name="Sun Q."/>
            <person name="Ohkuma M."/>
        </authorList>
    </citation>
    <scope>NUCLEOTIDE SEQUENCE</scope>
    <source>
        <strain evidence="1">JCM 4234</strain>
    </source>
</reference>
<proteinExistence type="predicted"/>
<evidence type="ECO:0000313" key="1">
    <source>
        <dbReference type="EMBL" id="GGS28918.1"/>
    </source>
</evidence>